<evidence type="ECO:0000256" key="13">
    <source>
        <dbReference type="SAM" id="Phobius"/>
    </source>
</evidence>
<dbReference type="InterPro" id="IPR002049">
    <property type="entry name" value="LE_dom"/>
</dbReference>
<dbReference type="Gene3D" id="2.10.25.10">
    <property type="entry name" value="Laminin"/>
    <property type="match status" value="5"/>
</dbReference>
<evidence type="ECO:0000256" key="2">
    <source>
        <dbReference type="ARBA" id="ARBA00004236"/>
    </source>
</evidence>
<keyword evidence="8 13" id="KW-1133">Transmembrane helix</keyword>
<feature type="disulfide bond" evidence="11">
    <location>
        <begin position="858"/>
        <end position="867"/>
    </location>
</feature>
<dbReference type="InterPro" id="IPR056820">
    <property type="entry name" value="TEN_TTR-like"/>
</dbReference>
<feature type="region of interest" description="Disordered" evidence="12">
    <location>
        <begin position="265"/>
        <end position="310"/>
    </location>
</feature>
<keyword evidence="4" id="KW-1003">Cell membrane</keyword>
<feature type="compositionally biased region" description="Gly residues" evidence="12">
    <location>
        <begin position="1"/>
        <end position="16"/>
    </location>
</feature>
<feature type="compositionally biased region" description="Low complexity" evidence="12">
    <location>
        <begin position="173"/>
        <end position="184"/>
    </location>
</feature>
<dbReference type="PROSITE" id="PS50026">
    <property type="entry name" value="EGF_3"/>
    <property type="match status" value="3"/>
</dbReference>
<feature type="compositionally biased region" description="Polar residues" evidence="12">
    <location>
        <begin position="134"/>
        <end position="145"/>
    </location>
</feature>
<dbReference type="InterPro" id="IPR057629">
    <property type="entry name" value="Teneurin1-4_GBD"/>
</dbReference>
<evidence type="ECO:0000313" key="19">
    <source>
        <dbReference type="RefSeq" id="XP_046598548.1"/>
    </source>
</evidence>
<dbReference type="Pfam" id="PF25021">
    <property type="entry name" value="TEN_NHL"/>
    <property type="match status" value="1"/>
</dbReference>
<feature type="transmembrane region" description="Helical" evidence="13">
    <location>
        <begin position="352"/>
        <end position="373"/>
    </location>
</feature>
<evidence type="ECO:0000256" key="3">
    <source>
        <dbReference type="ARBA" id="ARBA00009385"/>
    </source>
</evidence>
<dbReference type="Gene3D" id="2.120.10.30">
    <property type="entry name" value="TolB, C-terminal domain"/>
    <property type="match status" value="3"/>
</dbReference>
<dbReference type="Pfam" id="PF25023">
    <property type="entry name" value="TEN_YD-shell"/>
    <property type="match status" value="1"/>
</dbReference>
<dbReference type="InterPro" id="IPR008969">
    <property type="entry name" value="CarboxyPept-like_regulatory"/>
</dbReference>
<evidence type="ECO:0000313" key="18">
    <source>
        <dbReference type="RefSeq" id="XP_046598545.1"/>
    </source>
</evidence>
<evidence type="ECO:0000259" key="14">
    <source>
        <dbReference type="PROSITE" id="PS50026"/>
    </source>
</evidence>
<dbReference type="Proteomes" id="UP000829291">
    <property type="component" value="Chromosome 6"/>
</dbReference>
<evidence type="ECO:0000256" key="7">
    <source>
        <dbReference type="ARBA" id="ARBA00022737"/>
    </source>
</evidence>
<sequence>MEGEGTLGRGHANGGRGLRRQRSLEWRERRGYGGAPSSSDEEDNSRHGVGGPPSTGGRGARSPGQVFASILAQQYNGAADRSYRTGSDTEGAATTDNPTTPFPTPPPTLTPNHRQASPFPLESTNSRRHHYNGSAMSDRSRSGNGETVYAAPTKKNNSAAGGTLNRRNRRGHASALSSSSTASSDRSEAVFPDEHSRMHLNNDTGGDSPPEPAPPEVPPRGPSLHATHTLRAQQVRNGCPPNATAGYAIPPEQVQSENYQEYLMSGSPRSYPARSPGVAATPTLTRLPPPQQQVTVGSLGGGGSAGNGGAPGQPLAMPVFPLRAGPAPHYSPYSPSRFHIDKRCQHRCSWKCFSIALILLAVALTAMLAYFAAVSSMRPMDSTNCILVQDVKAVTHENAHMHDPISTPIPTEESLPTSTAEHSSAADNIGDQQSDPQIQQSAQWPAVLELRAYNVAHSAVIPPYHFWNSEFRNKQPAFIRLNFTLPWGANFAVYGRRNVAPSVTQYDFAEFVKGGRVDHRLKREIVPADAVSFMKSEEGVSGDPYQAEQPSATRNVLAKRSLVEPMLVNVTLLQFLDTGRWFLSVYNDELQPHKVSLVVTEAEDMSTTCPNDCSGRGSCYLGKCDCIDGYQGADCSKSVCPVLCSAHGQYGGGVCHCEDGWKGAECDVPLGDCQVPDCNQHGQCVRGSCVCSAGWKGIFCNEPDCPDPSCNGHGTCVSGKCYCKAGWQGERCNQVDQQVYQCLPGCSDHGTYDLEAASCICEEHWTGVDCSQPSCGLDCGLHGSCEQGHCKCHDDWTGSRCDQKPCDVRCADQGQCKNGTCVCSQGWNGRHCTLPGCENGCSRHGLCTLQEGEYRCECSIGWAGRDCSIRLEMECNDDLDNDQDGMVDCSDSECCSHHACSDHIMCLASNDPVEVLLRKQPPSVTASFYQRVKFLIEENSVQSYAHMDEYSESEFWNNFTPRRVAVMRGQVVTEQGLGIVGIRVSVDRDSRFGFTLTRAGGWFDVLVNGGGAVTLQFQRSPFKPLTRTVFAPWNQIVVLPPVAMTLSEESESYRPNQPPSPAVGFPGISMGLFGERGPCLEHDHEILRPIIVGTWMPEKVGGLPGKSLVFAETQIVQESIAIPGSNLHLMYQSSQAAGYMSTVRMQLTGPFIPKSLTHVHVHVEIEGSLHAKTYEADPNLEHTFAWNKRNVYKQKVYGVAQARISIGYQHSSCQSVVWETQTATLHGFDVDISDVGGWGLDIHHHYNFHEGILQKGDGSTLHFKQYPRTVKVVMGTGLQRSLVCTNCNGPAKDARLLTPVALTSGPDGSIYVGDFNLVRRITPDGNVNTVLILSATQVAYQYYLSVSPADGHLYISDPEKHQILRALSLEKVDDPSINMDIVVGSGERCIPGDEGHCGDEGPAIHAKLAHPKGIAIAADKTMYIADGTNIRAVDPRGIIHTLVGHHGHHNHWSPAPCMGAIPAHQAQLQWPTGLTLSPLDGSLHFIDDRLVLKLTSDLKVRVVAGTPLHCTSNANINSSTPVNGKKPDEVLGSVLAVAFSPTGELYIADSDSHRVNSIRMVDSSGKMYHFAGQQQERLRGQCECNNTTPSTKVMDACTCTDDTSSTETLLSSNAKFLAISALAVSPDGVLHVADQGSLHILALQPYLPNHDESGEFHIPFPPSNEVYVFNRYGQHVATKDLTSGKTRYSFLYSKNTSFGKLSTVTDSAGNKIQFLRDYSNVVSSIENTQDHKSELKISGVGFLVKLSERGRSEIALDYDSSTGLLTSRSGGSETYMYSYDNLGRVTDVILPTGEKLKLSSGLSKNEGLSVKVSSPLQALRKGDKQRYLEMIMKNDKFKTLRITDGTEVEVATAFTNSSLTLSLPGGGSVLSAAKAKHPLLEAALPVEAEMLPMWSYQVMNLGELTNTMTTAYNLVGDVSHLQQTLNREIWVNDTRVIGVEFEQAFSRETFYDKNRTPLLTVTFDPAGLPLNWQPYHHGYNLTISYDNFNRIESWKWGASDETYSYDRHGHLAEVTNSQDGTKRYTYNDYNMLSKITLASSRRFTLQYDDDGGLRHVTLPSGTKHSFSCQASLGFLRVTYTPPGSSRAYLQHYSHDGNLLQTVFPGDGARIVYRYHTSGQIAEIIHGDGKSEIIYTENGLPSEVIHSEKDVEYKWDYQYNAGLLIEERIDFGAKTGLSNAKFTFEYDDNFRLTAVQGRIGGHTLPQHLMAYNPKTGTLEQIGQFKIGKPKMNETTVSDGTALFSRSTDGRFLETQVTVTIHNMEVFRMEFNHDSRGRINQTRTYTRNVAVNMFTNVKNYTWDYDGQLTGVEAQEPWGFKYDDNGNMLSLTYRGNTIPMEYNAMDRIVKFGEGLYKYDNRGLVVQNAREERFNYNAKGLLVRAMKRGRFDVRYYYDHLDRLATRKDNYGNVTQFFYNNQQRPHEVSQIYSPRDAKLMSLVYDDRGHLIYAQVYRHKYYIATDQCGTPIMIFNQYGEGIREIMRSPYGHIVYDSNPYLYLPVDFCGGLLDQVTALVHMPNGKVYDPLIGKWMSPLWENVLDRVATPTHLNLYRFNGNDPINVRHTSQQNQPTEHLTWLSHLGYDLKSLAPQLFPDELIGGPVGSTFGPSSSIFGSKERARNLGVKSGFLAHIYQRNSGDAASLSAPPRSALKKDAIELAPNRLGAASDPPFGKGILVSRTSDGQAVVSSVPAANAIYKDVFTSVFNRSYFLPFTFVVHSTQQDALYFVKEEVWRASEDRGQLKRLGGQVNTTFHENENGSGSSSLIDVKIHGASAVVNLRYGTTAEKEKQRLLHHAKTTARRKAWHREREALRSNTPTTVEWMATEQEEILKVGYASNYEGEYIHDAQIYPELAEDPYNIKFVKKAVDPSSKKRRRRRGTPACKLWWLDHFC</sequence>
<dbReference type="Pfam" id="PF25020">
    <property type="entry name" value="TTR_TEN1-4"/>
    <property type="match status" value="1"/>
</dbReference>
<dbReference type="SUPFAM" id="SSF49464">
    <property type="entry name" value="Carboxypeptidase regulatory domain-like"/>
    <property type="match status" value="1"/>
</dbReference>
<dbReference type="InterPro" id="IPR028916">
    <property type="entry name" value="Tox-GHH_dom"/>
</dbReference>
<reference evidence="16 17" key="1">
    <citation type="submission" date="2025-05" db="UniProtKB">
        <authorList>
            <consortium name="RefSeq"/>
        </authorList>
    </citation>
    <scope>IDENTIFICATION</scope>
    <source>
        <tissue evidence="16 17">Thorax and Abdomen</tissue>
    </source>
</reference>
<evidence type="ECO:0000313" key="15">
    <source>
        <dbReference type="Proteomes" id="UP000829291"/>
    </source>
</evidence>
<evidence type="ECO:0000313" key="16">
    <source>
        <dbReference type="RefSeq" id="XP_046598543.1"/>
    </source>
</evidence>
<evidence type="ECO:0000256" key="8">
    <source>
        <dbReference type="ARBA" id="ARBA00022989"/>
    </source>
</evidence>
<feature type="region of interest" description="Disordered" evidence="12">
    <location>
        <begin position="401"/>
        <end position="436"/>
    </location>
</feature>
<dbReference type="CDD" id="cd00053">
    <property type="entry name" value="EGF"/>
    <property type="match status" value="1"/>
</dbReference>
<evidence type="ECO:0000256" key="10">
    <source>
        <dbReference type="ARBA" id="ARBA00023157"/>
    </source>
</evidence>
<evidence type="ECO:0000256" key="9">
    <source>
        <dbReference type="ARBA" id="ARBA00023136"/>
    </source>
</evidence>
<feature type="compositionally biased region" description="Basic and acidic residues" evidence="12">
    <location>
        <begin position="185"/>
        <end position="197"/>
    </location>
</feature>
<dbReference type="Pfam" id="PF25024">
    <property type="entry name" value="EGF_TEN"/>
    <property type="match status" value="1"/>
</dbReference>
<evidence type="ECO:0000256" key="11">
    <source>
        <dbReference type="PROSITE-ProRule" id="PRU00076"/>
    </source>
</evidence>
<keyword evidence="5 11" id="KW-0245">EGF-like domain</keyword>
<keyword evidence="7" id="KW-0677">Repeat</keyword>
<feature type="domain" description="EGF-like" evidence="14">
    <location>
        <begin position="701"/>
        <end position="733"/>
    </location>
</feature>
<keyword evidence="9 13" id="KW-0472">Membrane</keyword>
<dbReference type="RefSeq" id="XP_046598544.1">
    <property type="nucleotide sequence ID" value="XM_046742588.1"/>
</dbReference>
<proteinExistence type="inferred from homology"/>
<evidence type="ECO:0000256" key="6">
    <source>
        <dbReference type="ARBA" id="ARBA00022692"/>
    </source>
</evidence>
<dbReference type="Gene3D" id="2.60.120.260">
    <property type="entry name" value="Galactose-binding domain-like"/>
    <property type="match status" value="1"/>
</dbReference>
<dbReference type="InterPro" id="IPR057627">
    <property type="entry name" value="FN-plug_TEN1-4"/>
</dbReference>
<name>A0ABM3GE38_NEOLC</name>
<dbReference type="Gene3D" id="2.180.10.10">
    <property type="entry name" value="RHS repeat-associated core"/>
    <property type="match status" value="1"/>
</dbReference>
<protein>
    <submittedName>
        <fullName evidence="16 17">Teneurin-a isoform X1</fullName>
    </submittedName>
</protein>
<dbReference type="InterPro" id="IPR051216">
    <property type="entry name" value="Teneurin"/>
</dbReference>
<feature type="compositionally biased region" description="Pro residues" evidence="12">
    <location>
        <begin position="209"/>
        <end position="221"/>
    </location>
</feature>
<feature type="disulfide bond" evidence="11">
    <location>
        <begin position="657"/>
        <end position="666"/>
    </location>
</feature>
<keyword evidence="6 13" id="KW-0812">Transmembrane</keyword>
<dbReference type="InterPro" id="IPR056822">
    <property type="entry name" value="TEN_NHL"/>
</dbReference>
<dbReference type="PROSITE" id="PS01186">
    <property type="entry name" value="EGF_2"/>
    <property type="match status" value="3"/>
</dbReference>
<feature type="compositionally biased region" description="Gly residues" evidence="12">
    <location>
        <begin position="48"/>
        <end position="59"/>
    </location>
</feature>
<dbReference type="SMART" id="SM00181">
    <property type="entry name" value="EGF"/>
    <property type="match status" value="8"/>
</dbReference>
<feature type="disulfide bond" evidence="11">
    <location>
        <begin position="837"/>
        <end position="847"/>
    </location>
</feature>
<feature type="region of interest" description="Disordered" evidence="12">
    <location>
        <begin position="1"/>
        <end position="224"/>
    </location>
</feature>
<feature type="compositionally biased region" description="Basic and acidic residues" evidence="12">
    <location>
        <begin position="22"/>
        <end position="31"/>
    </location>
</feature>
<dbReference type="Pfam" id="PF24329">
    <property type="entry name" value="FN-plug_TEN1-4"/>
    <property type="match status" value="1"/>
</dbReference>
<dbReference type="RefSeq" id="XP_046598548.1">
    <property type="nucleotide sequence ID" value="XM_046742592.1"/>
</dbReference>
<dbReference type="InterPro" id="IPR011042">
    <property type="entry name" value="6-blade_b-propeller_TolB-like"/>
</dbReference>
<comment type="caution">
    <text evidence="11">Lacks conserved residue(s) required for the propagation of feature annotation.</text>
</comment>
<organism evidence="15 17">
    <name type="scientific">Neodiprion lecontei</name>
    <name type="common">Redheaded pine sawfly</name>
    <dbReference type="NCBI Taxonomy" id="441921"/>
    <lineage>
        <taxon>Eukaryota</taxon>
        <taxon>Metazoa</taxon>
        <taxon>Ecdysozoa</taxon>
        <taxon>Arthropoda</taxon>
        <taxon>Hexapoda</taxon>
        <taxon>Insecta</taxon>
        <taxon>Pterygota</taxon>
        <taxon>Neoptera</taxon>
        <taxon>Endopterygota</taxon>
        <taxon>Hymenoptera</taxon>
        <taxon>Tenthredinoidea</taxon>
        <taxon>Diprionidae</taxon>
        <taxon>Diprioninae</taxon>
        <taxon>Neodiprion</taxon>
    </lineage>
</organism>
<dbReference type="GeneID" id="107221027"/>
<dbReference type="SUPFAM" id="SSF63829">
    <property type="entry name" value="Calcium-dependent phosphotriesterase"/>
    <property type="match status" value="1"/>
</dbReference>
<keyword evidence="15" id="KW-1185">Reference proteome</keyword>
<feature type="compositionally biased region" description="Low complexity" evidence="12">
    <location>
        <begin position="278"/>
        <end position="297"/>
    </location>
</feature>
<dbReference type="RefSeq" id="XP_046598545.1">
    <property type="nucleotide sequence ID" value="XM_046742589.1"/>
</dbReference>
<evidence type="ECO:0000313" key="17">
    <source>
        <dbReference type="RefSeq" id="XP_046598544.1"/>
    </source>
</evidence>
<dbReference type="PANTHER" id="PTHR11219">
    <property type="entry name" value="TENEURIN AND N-ACETYLGLUCOSAMINE-1-PHOSPHODIESTER ALPHA-N-ACETYLGLUCOSAMINIDASE"/>
    <property type="match status" value="1"/>
</dbReference>
<dbReference type="PROSITE" id="PS00022">
    <property type="entry name" value="EGF_1"/>
    <property type="match status" value="4"/>
</dbReference>
<dbReference type="PANTHER" id="PTHR11219:SF69">
    <property type="entry name" value="TENEURIN-A"/>
    <property type="match status" value="1"/>
</dbReference>
<evidence type="ECO:0000256" key="12">
    <source>
        <dbReference type="SAM" id="MobiDB-lite"/>
    </source>
</evidence>
<dbReference type="RefSeq" id="XP_046598543.1">
    <property type="nucleotide sequence ID" value="XM_046742587.1"/>
</dbReference>
<feature type="compositionally biased region" description="Pro residues" evidence="12">
    <location>
        <begin position="100"/>
        <end position="109"/>
    </location>
</feature>
<feature type="domain" description="EGF-like" evidence="14">
    <location>
        <begin position="833"/>
        <end position="868"/>
    </location>
</feature>
<evidence type="ECO:0000256" key="5">
    <source>
        <dbReference type="ARBA" id="ARBA00022536"/>
    </source>
</evidence>
<dbReference type="InterPro" id="IPR000742">
    <property type="entry name" value="EGF"/>
</dbReference>
<dbReference type="Pfam" id="PF23093">
    <property type="entry name" value="GBD_Tenm3"/>
    <property type="match status" value="2"/>
</dbReference>
<feature type="domain" description="EGF-like" evidence="14">
    <location>
        <begin position="631"/>
        <end position="667"/>
    </location>
</feature>
<dbReference type="Pfam" id="PF15636">
    <property type="entry name" value="Tox-GHH"/>
    <property type="match status" value="1"/>
</dbReference>
<feature type="compositionally biased region" description="Gly residues" evidence="12">
    <location>
        <begin position="298"/>
        <end position="310"/>
    </location>
</feature>
<feature type="compositionally biased region" description="Polar residues" evidence="12">
    <location>
        <begin position="414"/>
        <end position="426"/>
    </location>
</feature>
<comment type="subcellular location">
    <subcellularLocation>
        <location evidence="2">Cell membrane</location>
    </subcellularLocation>
    <subcellularLocation>
        <location evidence="1">Membrane</location>
        <topology evidence="1">Single-pass membrane protein</topology>
    </subcellularLocation>
</comment>
<evidence type="ECO:0000256" key="1">
    <source>
        <dbReference type="ARBA" id="ARBA00004167"/>
    </source>
</evidence>
<comment type="similarity">
    <text evidence="3">Belongs to the tenascin family. Teneurin subfamily.</text>
</comment>
<keyword evidence="10 11" id="KW-1015">Disulfide bond</keyword>
<evidence type="ECO:0000256" key="4">
    <source>
        <dbReference type="ARBA" id="ARBA00022475"/>
    </source>
</evidence>
<gene>
    <name evidence="16 17 18 19" type="primary">LOC107221027</name>
</gene>
<feature type="disulfide bond" evidence="11">
    <location>
        <begin position="723"/>
        <end position="732"/>
    </location>
</feature>
<accession>A0ABM3GE38</accession>
<dbReference type="CDD" id="cd00055">
    <property type="entry name" value="EGF_Lam"/>
    <property type="match status" value="1"/>
</dbReference>
<dbReference type="InterPro" id="IPR056823">
    <property type="entry name" value="TEN-like_YD-shell"/>
</dbReference>